<dbReference type="SUPFAM" id="SSF140860">
    <property type="entry name" value="Pseudo ankyrin repeat-like"/>
    <property type="match status" value="1"/>
</dbReference>
<dbReference type="InParanoid" id="D3BBE7"/>
<dbReference type="AlphaFoldDB" id="D3BBE7"/>
<dbReference type="InterPro" id="IPR052050">
    <property type="entry name" value="SecEffector_AnkRepeat"/>
</dbReference>
<protein>
    <recommendedName>
        <fullName evidence="3">DUF3447 domain-containing protein</fullName>
    </recommendedName>
</protein>
<dbReference type="InterPro" id="IPR036770">
    <property type="entry name" value="Ankyrin_rpt-contain_sf"/>
</dbReference>
<dbReference type="SUPFAM" id="SSF48403">
    <property type="entry name" value="Ankyrin repeat"/>
    <property type="match status" value="2"/>
</dbReference>
<dbReference type="Proteomes" id="UP000001396">
    <property type="component" value="Unassembled WGS sequence"/>
</dbReference>
<dbReference type="GeneID" id="31361297"/>
<dbReference type="Gene3D" id="1.25.40.20">
    <property type="entry name" value="Ankyrin repeat-containing domain"/>
    <property type="match status" value="2"/>
</dbReference>
<dbReference type="Pfam" id="PF12796">
    <property type="entry name" value="Ank_2"/>
    <property type="match status" value="2"/>
</dbReference>
<dbReference type="PANTHER" id="PTHR46586:SF3">
    <property type="entry name" value="ANKYRIN REPEAT-CONTAINING PROTEIN"/>
    <property type="match status" value="1"/>
</dbReference>
<name>D3BBE7_HETP5</name>
<reference evidence="1 2" key="1">
    <citation type="journal article" date="2011" name="Genome Res.">
        <title>Phylogeny-wide analysis of social amoeba genomes highlights ancient origins for complex intercellular communication.</title>
        <authorList>
            <person name="Heidel A.J."/>
            <person name="Lawal H.M."/>
            <person name="Felder M."/>
            <person name="Schilde C."/>
            <person name="Helps N.R."/>
            <person name="Tunggal B."/>
            <person name="Rivero F."/>
            <person name="John U."/>
            <person name="Schleicher M."/>
            <person name="Eichinger L."/>
            <person name="Platzer M."/>
            <person name="Noegel A.A."/>
            <person name="Schaap P."/>
            <person name="Gloeckner G."/>
        </authorList>
    </citation>
    <scope>NUCLEOTIDE SEQUENCE [LARGE SCALE GENOMIC DNA]</scope>
    <source>
        <strain evidence="2">ATCC 26659 / Pp 5 / PN500</strain>
    </source>
</reference>
<proteinExistence type="predicted"/>
<sequence>MFGFINGLNYFTNIFHVQSNPLGFSFLIKATLFYFNSLVVDCRVYGYSEIDRVDWIVKNKYYGLLRDKFNFGMDTLSKPTLQAIKLMCSDTNVELSLIDHCYQRYLTIWSDEYWAVDSAAESGRLELVQWLLRRSMPFTNRALEKSASGGFIDVVKLLHEADQPLRACRYNCALDLAAENGHLEVVKFLSDAGYGCSVNAIDNACKGNHMQVVEYLLENRTEGFSMDALAFLATSGSIQWFKTLYGRKKGIMKKYKSYLRIKKWRFDYFHWLIISNAISAEQLEFLRYLEKETKIMDACQSNLLDTAATKGNLEIFKLLVEQYDMNKTNLSGVLEIACWNGNLEIVRYMVDNLQKLISQNTSYIDNACINGKLELVLLLLSKGYPYCNQSMINAAYHGHIDIFKHLLTLPQTNFNEIVNGSVIEMVARNGHLDILKYIDGLMKERNITNIQEYLTSRAVDEAASNGQIAVFDYLVHDHHCSINSKQLVFAAGGGSFDMVKYLMDKHREIVEPSLPIALELAVHKGFYSIVTLLHEYNQPIAITNATYNLACVSGNLSIIKFLESHYPAEDLTFARYQAYMKAVEKGDRKLLEFLTTHGRGYNLKDGNAIKDLCISMLKRITSHGDIEMYNLIPELQTIVTKDLRVYMMTVGAIESGNFGILEDLEECNNENIKYAVMHEIAKNGNCKMFKYLMRDRQSMIPGPYQRIVSTNLGACGHTTILYLFFNDICKKDPLNVLSGALCSSNNKVHIVQYLVDIVGLSTLRSIVKKDKMFIIANETVSDLIE</sequence>
<dbReference type="EMBL" id="ADBJ01000026">
    <property type="protein sequence ID" value="EFA80980.1"/>
    <property type="molecule type" value="Genomic_DNA"/>
</dbReference>
<dbReference type="PANTHER" id="PTHR46586">
    <property type="entry name" value="ANKYRIN REPEAT-CONTAINING PROTEIN"/>
    <property type="match status" value="1"/>
</dbReference>
<dbReference type="STRING" id="670386.D3BBE7"/>
<evidence type="ECO:0000313" key="1">
    <source>
        <dbReference type="EMBL" id="EFA80980.1"/>
    </source>
</evidence>
<gene>
    <name evidence="1" type="ORF">PPL_05813</name>
</gene>
<evidence type="ECO:0000313" key="2">
    <source>
        <dbReference type="Proteomes" id="UP000001396"/>
    </source>
</evidence>
<dbReference type="SMART" id="SM00248">
    <property type="entry name" value="ANK"/>
    <property type="match status" value="9"/>
</dbReference>
<evidence type="ECO:0008006" key="3">
    <source>
        <dbReference type="Google" id="ProtNLM"/>
    </source>
</evidence>
<dbReference type="InterPro" id="IPR002110">
    <property type="entry name" value="Ankyrin_rpt"/>
</dbReference>
<keyword evidence="2" id="KW-1185">Reference proteome</keyword>
<organism evidence="1 2">
    <name type="scientific">Heterostelium pallidum (strain ATCC 26659 / Pp 5 / PN500)</name>
    <name type="common">Cellular slime mold</name>
    <name type="synonym">Polysphondylium pallidum</name>
    <dbReference type="NCBI Taxonomy" id="670386"/>
    <lineage>
        <taxon>Eukaryota</taxon>
        <taxon>Amoebozoa</taxon>
        <taxon>Evosea</taxon>
        <taxon>Eumycetozoa</taxon>
        <taxon>Dictyostelia</taxon>
        <taxon>Acytosteliales</taxon>
        <taxon>Acytosteliaceae</taxon>
        <taxon>Heterostelium</taxon>
    </lineage>
</organism>
<dbReference type="RefSeq" id="XP_020433098.1">
    <property type="nucleotide sequence ID" value="XM_020576686.1"/>
</dbReference>
<comment type="caution">
    <text evidence="1">The sequence shown here is derived from an EMBL/GenBank/DDBJ whole genome shotgun (WGS) entry which is preliminary data.</text>
</comment>
<accession>D3BBE7</accession>